<dbReference type="Proteomes" id="UP000233837">
    <property type="component" value="Unassembled WGS sequence"/>
</dbReference>
<dbReference type="CDD" id="cd02440">
    <property type="entry name" value="AdoMet_MTases"/>
    <property type="match status" value="1"/>
</dbReference>
<evidence type="ECO:0000256" key="6">
    <source>
        <dbReference type="ARBA" id="ARBA00058691"/>
    </source>
</evidence>
<feature type="region of interest" description="Disordered" evidence="10">
    <location>
        <begin position="426"/>
        <end position="451"/>
    </location>
</feature>
<dbReference type="GO" id="GO:0005634">
    <property type="term" value="C:nucleus"/>
    <property type="evidence" value="ECO:0007669"/>
    <property type="project" value="TreeGrafter"/>
</dbReference>
<dbReference type="PANTHER" id="PTHR11006">
    <property type="entry name" value="PROTEIN ARGININE N-METHYLTRANSFERASE"/>
    <property type="match status" value="1"/>
</dbReference>
<dbReference type="InterPro" id="IPR055135">
    <property type="entry name" value="PRMT_dom"/>
</dbReference>
<evidence type="ECO:0000313" key="13">
    <source>
        <dbReference type="Proteomes" id="UP000233837"/>
    </source>
</evidence>
<keyword evidence="4 9" id="KW-0949">S-adenosyl-L-methionine</keyword>
<dbReference type="InterPro" id="IPR025799">
    <property type="entry name" value="Arg_MeTrfase"/>
</dbReference>
<dbReference type="Pfam" id="PF22528">
    <property type="entry name" value="PRMT_C"/>
    <property type="match status" value="1"/>
</dbReference>
<reference evidence="12 13" key="2">
    <citation type="journal article" date="2017" name="Nature">
        <title>The Apostasia genome and the evolution of orchids.</title>
        <authorList>
            <person name="Zhang G.Q."/>
            <person name="Liu K.W."/>
            <person name="Li Z."/>
            <person name="Lohaus R."/>
            <person name="Hsiao Y.Y."/>
            <person name="Niu S.C."/>
            <person name="Wang J.Y."/>
            <person name="Lin Y.C."/>
            <person name="Xu Q."/>
            <person name="Chen L.J."/>
            <person name="Yoshida K."/>
            <person name="Fujiwara S."/>
            <person name="Wang Z.W."/>
            <person name="Zhang Y.Q."/>
            <person name="Mitsuda N."/>
            <person name="Wang M."/>
            <person name="Liu G.H."/>
            <person name="Pecoraro L."/>
            <person name="Huang H.X."/>
            <person name="Xiao X.J."/>
            <person name="Lin M."/>
            <person name="Wu X.Y."/>
            <person name="Wu W.L."/>
            <person name="Chen Y.Y."/>
            <person name="Chang S.B."/>
            <person name="Sakamoto S."/>
            <person name="Ohme-Takagi M."/>
            <person name="Yagi M."/>
            <person name="Zeng S.J."/>
            <person name="Shen C.Y."/>
            <person name="Yeh C.M."/>
            <person name="Luo Y.B."/>
            <person name="Tsai W.C."/>
            <person name="Van de Peer Y."/>
            <person name="Liu Z.J."/>
        </authorList>
    </citation>
    <scope>NUCLEOTIDE SEQUENCE [LARGE SCALE GENOMIC DNA]</scope>
    <source>
        <tissue evidence="12">The whole plant</tissue>
    </source>
</reference>
<evidence type="ECO:0000256" key="5">
    <source>
        <dbReference type="ARBA" id="ARBA00049086"/>
    </source>
</evidence>
<name>A0A2I0WBG2_9ASPA</name>
<accession>A0A2I0WBG2</accession>
<dbReference type="GO" id="GO:0042054">
    <property type="term" value="F:histone methyltransferase activity"/>
    <property type="evidence" value="ECO:0007669"/>
    <property type="project" value="TreeGrafter"/>
</dbReference>
<dbReference type="FunFam" id="2.70.160.11:FF:000012">
    <property type="entry name" value="Protein arginine N-methyltransferase PRMT10"/>
    <property type="match status" value="1"/>
</dbReference>
<comment type="function">
    <text evidence="6">Methylates (mono and asymmetric dimethylation) the guanidino nitrogens of arginyl residues in some proteins.</text>
</comment>
<evidence type="ECO:0000256" key="1">
    <source>
        <dbReference type="ARBA" id="ARBA00011925"/>
    </source>
</evidence>
<dbReference type="EMBL" id="KZ502795">
    <property type="protein sequence ID" value="PKU72982.1"/>
    <property type="molecule type" value="Genomic_DNA"/>
</dbReference>
<dbReference type="GO" id="GO:0035242">
    <property type="term" value="F:protein-arginine omega-N asymmetric methyltransferase activity"/>
    <property type="evidence" value="ECO:0007669"/>
    <property type="project" value="UniProtKB-EC"/>
</dbReference>
<dbReference type="GO" id="GO:0032259">
    <property type="term" value="P:methylation"/>
    <property type="evidence" value="ECO:0007669"/>
    <property type="project" value="UniProtKB-KW"/>
</dbReference>
<evidence type="ECO:0000256" key="3">
    <source>
        <dbReference type="ARBA" id="ARBA00022679"/>
    </source>
</evidence>
<organism evidence="12 13">
    <name type="scientific">Dendrobium catenatum</name>
    <dbReference type="NCBI Taxonomy" id="906689"/>
    <lineage>
        <taxon>Eukaryota</taxon>
        <taxon>Viridiplantae</taxon>
        <taxon>Streptophyta</taxon>
        <taxon>Embryophyta</taxon>
        <taxon>Tracheophyta</taxon>
        <taxon>Spermatophyta</taxon>
        <taxon>Magnoliopsida</taxon>
        <taxon>Liliopsida</taxon>
        <taxon>Asparagales</taxon>
        <taxon>Orchidaceae</taxon>
        <taxon>Epidendroideae</taxon>
        <taxon>Malaxideae</taxon>
        <taxon>Dendrobiinae</taxon>
        <taxon>Dendrobium</taxon>
    </lineage>
</organism>
<evidence type="ECO:0000256" key="9">
    <source>
        <dbReference type="PROSITE-ProRule" id="PRU01015"/>
    </source>
</evidence>
<proteinExistence type="predicted"/>
<gene>
    <name evidence="12" type="primary">PRMT10</name>
    <name evidence="12" type="ORF">MA16_Dca007545</name>
</gene>
<evidence type="ECO:0000256" key="10">
    <source>
        <dbReference type="SAM" id="MobiDB-lite"/>
    </source>
</evidence>
<dbReference type="Pfam" id="PF06325">
    <property type="entry name" value="PrmA"/>
    <property type="match status" value="1"/>
</dbReference>
<dbReference type="InterPro" id="IPR029063">
    <property type="entry name" value="SAM-dependent_MTases_sf"/>
</dbReference>
<evidence type="ECO:0000313" key="12">
    <source>
        <dbReference type="EMBL" id="PKU72982.1"/>
    </source>
</evidence>
<feature type="domain" description="Protein arginine N-methyltransferase" evidence="11">
    <location>
        <begin position="184"/>
        <end position="356"/>
    </location>
</feature>
<sequence>MASPASNGVPAVKGSFDKSVDFANYFCTYAFIYHQKEMLSDRVRMDAYYNAIFNNKHHFAGKVVLDVGTGSGILAIWSAQAGARKVYAVEATKMAEHAKALVHANNVEDTVQVIEGSMEEISLPEKVDVIISEWMGYFLLRESMFDSVICARDRWLKPSGVMYPSHARMWVAPVRSGLGDQKMNDYETAMSDWYSFVNDTEINYGVNMNALSQAYREEHEKYYLKTSLWNSLHPSQIIGTPAVIKEIDCLTATVDEIRNVFANFLLPINVDRTRLSAFAGWFDVHFRGSMQNPVEQEVELTTAPSIDNSTHWGQQVFLLHPPLRVDVGDKLMIAFSMSRSRENHRLMDVNFTYELQLSSGKCFKPVAIKSVLSSTIIPRHPSSVRKFRPFFGLHPHQLEVEEPNRQTKTENPIVFEEDAEVSKRGRVPAQRANCKGDPQESQIDGGYRRSPDLRSSILHRKEGSEDDACLCGDGSRYSNRRRLLYHGALVPILADVIACVCLQIMAVRSASDRLYFTSVERNYSLSSYGGKSSQLTIKGEAEQKMK</sequence>
<evidence type="ECO:0000256" key="8">
    <source>
        <dbReference type="ARBA" id="ARBA00073641"/>
    </source>
</evidence>
<comment type="catalytic activity">
    <reaction evidence="5">
        <text>L-arginyl-[protein] + 2 S-adenosyl-L-methionine = N(omega),N(omega)-dimethyl-L-arginyl-[protein] + 2 S-adenosyl-L-homocysteine + 2 H(+)</text>
        <dbReference type="Rhea" id="RHEA:48096"/>
        <dbReference type="Rhea" id="RHEA-COMP:10532"/>
        <dbReference type="Rhea" id="RHEA-COMP:11991"/>
        <dbReference type="ChEBI" id="CHEBI:15378"/>
        <dbReference type="ChEBI" id="CHEBI:29965"/>
        <dbReference type="ChEBI" id="CHEBI:57856"/>
        <dbReference type="ChEBI" id="CHEBI:59789"/>
        <dbReference type="ChEBI" id="CHEBI:61897"/>
        <dbReference type="EC" id="2.1.1.319"/>
    </reaction>
</comment>
<dbReference type="PROSITE" id="PS51678">
    <property type="entry name" value="SAM_MT_PRMT"/>
    <property type="match status" value="1"/>
</dbReference>
<evidence type="ECO:0000256" key="7">
    <source>
        <dbReference type="ARBA" id="ARBA00065072"/>
    </source>
</evidence>
<dbReference type="FunFam" id="3.40.50.150:FF:000132">
    <property type="entry name" value="Protein arginine N-methyltransferase PRMT10"/>
    <property type="match status" value="1"/>
</dbReference>
<dbReference type="STRING" id="906689.A0A2I0WBG2"/>
<dbReference type="PANTHER" id="PTHR11006:SF68">
    <property type="entry name" value="PROTEIN ARGININE N-METHYLTRANSFERASE PRMT10"/>
    <property type="match status" value="1"/>
</dbReference>
<reference evidence="12 13" key="1">
    <citation type="journal article" date="2016" name="Sci. Rep.">
        <title>The Dendrobium catenatum Lindl. genome sequence provides insights into polysaccharide synthase, floral development and adaptive evolution.</title>
        <authorList>
            <person name="Zhang G.Q."/>
            <person name="Xu Q."/>
            <person name="Bian C."/>
            <person name="Tsai W.C."/>
            <person name="Yeh C.M."/>
            <person name="Liu K.W."/>
            <person name="Yoshida K."/>
            <person name="Zhang L.S."/>
            <person name="Chang S.B."/>
            <person name="Chen F."/>
            <person name="Shi Y."/>
            <person name="Su Y.Y."/>
            <person name="Zhang Y.Q."/>
            <person name="Chen L.J."/>
            <person name="Yin Y."/>
            <person name="Lin M."/>
            <person name="Huang H."/>
            <person name="Deng H."/>
            <person name="Wang Z.W."/>
            <person name="Zhu S.L."/>
            <person name="Zhao X."/>
            <person name="Deng C."/>
            <person name="Niu S.C."/>
            <person name="Huang J."/>
            <person name="Wang M."/>
            <person name="Liu G.H."/>
            <person name="Yang H.J."/>
            <person name="Xiao X.J."/>
            <person name="Hsiao Y.Y."/>
            <person name="Wu W.L."/>
            <person name="Chen Y.Y."/>
            <person name="Mitsuda N."/>
            <person name="Ohme-Takagi M."/>
            <person name="Luo Y.B."/>
            <person name="Van de Peer Y."/>
            <person name="Liu Z.J."/>
        </authorList>
    </citation>
    <scope>NUCLEOTIDE SEQUENCE [LARGE SCALE GENOMIC DNA]</scope>
    <source>
        <tissue evidence="12">The whole plant</tissue>
    </source>
</reference>
<dbReference type="Gene3D" id="2.70.160.11">
    <property type="entry name" value="Hnrnp arginine n-methyltransferase1"/>
    <property type="match status" value="1"/>
</dbReference>
<dbReference type="SUPFAM" id="SSF53335">
    <property type="entry name" value="S-adenosyl-L-methionine-dependent methyltransferases"/>
    <property type="match status" value="1"/>
</dbReference>
<protein>
    <recommendedName>
        <fullName evidence="8">Protein arginine N-methyltransferase PRMT10</fullName>
        <ecNumber evidence="1">2.1.1.319</ecNumber>
    </recommendedName>
</protein>
<dbReference type="EC" id="2.1.1.319" evidence="1"/>
<evidence type="ECO:0000259" key="11">
    <source>
        <dbReference type="Pfam" id="PF22528"/>
    </source>
</evidence>
<comment type="subunit">
    <text evidence="7">Ring-like homodimer.</text>
</comment>
<keyword evidence="13" id="KW-1185">Reference proteome</keyword>
<dbReference type="Gene3D" id="3.40.50.150">
    <property type="entry name" value="Vaccinia Virus protein VP39"/>
    <property type="match status" value="1"/>
</dbReference>
<keyword evidence="3 9" id="KW-0808">Transferase</keyword>
<evidence type="ECO:0000256" key="4">
    <source>
        <dbReference type="ARBA" id="ARBA00022691"/>
    </source>
</evidence>
<dbReference type="AlphaFoldDB" id="A0A2I0WBG2"/>
<keyword evidence="2 9" id="KW-0489">Methyltransferase</keyword>
<evidence type="ECO:0000256" key="2">
    <source>
        <dbReference type="ARBA" id="ARBA00022603"/>
    </source>
</evidence>